<dbReference type="Proteomes" id="UP001590950">
    <property type="component" value="Unassembled WGS sequence"/>
</dbReference>
<organism evidence="1 2">
    <name type="scientific">Stereocaulon virgatum</name>
    <dbReference type="NCBI Taxonomy" id="373712"/>
    <lineage>
        <taxon>Eukaryota</taxon>
        <taxon>Fungi</taxon>
        <taxon>Dikarya</taxon>
        <taxon>Ascomycota</taxon>
        <taxon>Pezizomycotina</taxon>
        <taxon>Lecanoromycetes</taxon>
        <taxon>OSLEUM clade</taxon>
        <taxon>Lecanoromycetidae</taxon>
        <taxon>Lecanorales</taxon>
        <taxon>Lecanorineae</taxon>
        <taxon>Stereocaulaceae</taxon>
        <taxon>Stereocaulon</taxon>
    </lineage>
</organism>
<protein>
    <submittedName>
        <fullName evidence="1">Uncharacterized protein</fullName>
    </submittedName>
</protein>
<name>A0ABR4AAQ8_9LECA</name>
<proteinExistence type="predicted"/>
<gene>
    <name evidence="1" type="ORF">N7G274_005059</name>
</gene>
<dbReference type="EMBL" id="JBEFKJ010000014">
    <property type="protein sequence ID" value="KAL2042565.1"/>
    <property type="molecule type" value="Genomic_DNA"/>
</dbReference>
<sequence length="172" mass="19295">MAHDKPHLRRQTQNAKLKVQPKPCRACPCDVLGHRCHPPSLNEIERLLRNLKSDRIDDQDLEAQSFLNIIKLQAIVSVKCHLTHDLFFDFPRRIFAVQTVILCGEKSGIQSLMHTRTCSAIIDYASTPNPVCQNAFDCARCVHMAPYSRPSPALGIHQLALMGDILFGLLAS</sequence>
<reference evidence="1 2" key="1">
    <citation type="submission" date="2024-09" db="EMBL/GenBank/DDBJ databases">
        <title>Rethinking Asexuality: The Enigmatic Case of Functional Sexual Genes in Lepraria (Stereocaulaceae).</title>
        <authorList>
            <person name="Doellman M."/>
            <person name="Sun Y."/>
            <person name="Barcenas-Pena A."/>
            <person name="Lumbsch H.T."/>
            <person name="Grewe F."/>
        </authorList>
    </citation>
    <scope>NUCLEOTIDE SEQUENCE [LARGE SCALE GENOMIC DNA]</scope>
    <source>
        <strain evidence="1 2">Mercado 3170</strain>
    </source>
</reference>
<keyword evidence="2" id="KW-1185">Reference proteome</keyword>
<comment type="caution">
    <text evidence="1">The sequence shown here is derived from an EMBL/GenBank/DDBJ whole genome shotgun (WGS) entry which is preliminary data.</text>
</comment>
<evidence type="ECO:0000313" key="2">
    <source>
        <dbReference type="Proteomes" id="UP001590950"/>
    </source>
</evidence>
<accession>A0ABR4AAQ8</accession>
<evidence type="ECO:0000313" key="1">
    <source>
        <dbReference type="EMBL" id="KAL2042565.1"/>
    </source>
</evidence>